<dbReference type="InterPro" id="IPR011322">
    <property type="entry name" value="N-reg_PII-like_a/b"/>
</dbReference>
<accession>A0A449BEC6</accession>
<dbReference type="KEGG" id="aaxa:NCTC10138_01172"/>
<dbReference type="Gene3D" id="3.30.70.120">
    <property type="match status" value="1"/>
</dbReference>
<sequence>MKLIIAIVNKDDANKVQKGLVENRFFATKLTTAGTFLKAGNATFLIGVNDEKVQDALDVIEKYSKKRTKLVPNTIVNEFGSFSSLPLEVEVGGATVFVVNVDQFLKI</sequence>
<protein>
    <submittedName>
        <fullName evidence="1">Uncharacterized protein conserved in bacteria</fullName>
    </submittedName>
</protein>
<evidence type="ECO:0000313" key="1">
    <source>
        <dbReference type="EMBL" id="VEU80787.1"/>
    </source>
</evidence>
<dbReference type="OrthoDB" id="9794275at2"/>
<organism evidence="1 2">
    <name type="scientific">Haploplasma axanthum</name>
    <name type="common">Acholeplasma axanthum</name>
    <dbReference type="NCBI Taxonomy" id="29552"/>
    <lineage>
        <taxon>Bacteria</taxon>
        <taxon>Bacillati</taxon>
        <taxon>Mycoplasmatota</taxon>
        <taxon>Mollicutes</taxon>
        <taxon>Acholeplasmatales</taxon>
        <taxon>Acholeplasmataceae</taxon>
        <taxon>Haploplasma</taxon>
    </lineage>
</organism>
<dbReference type="PANTHER" id="PTHR38456">
    <property type="entry name" value="CYCLIC DI-AMP RECEPTOR A"/>
    <property type="match status" value="1"/>
</dbReference>
<proteinExistence type="predicted"/>
<dbReference type="InterPro" id="IPR010375">
    <property type="entry name" value="CdAMP_rec"/>
</dbReference>
<keyword evidence="2" id="KW-1185">Reference proteome</keyword>
<name>A0A449BEC6_HAPAX</name>
<dbReference type="Pfam" id="PF06153">
    <property type="entry name" value="CdAMP_rec"/>
    <property type="match status" value="1"/>
</dbReference>
<dbReference type="InterPro" id="IPR015867">
    <property type="entry name" value="N-reg_PII/ATP_PRibTrfase_C"/>
</dbReference>
<dbReference type="SUPFAM" id="SSF54913">
    <property type="entry name" value="GlnB-like"/>
    <property type="match status" value="1"/>
</dbReference>
<gene>
    <name evidence="1" type="ORF">NCTC10138_01172</name>
</gene>
<dbReference type="RefSeq" id="WP_026391057.1">
    <property type="nucleotide sequence ID" value="NZ_LR215048.1"/>
</dbReference>
<dbReference type="Proteomes" id="UP000289841">
    <property type="component" value="Chromosome"/>
</dbReference>
<reference evidence="1 2" key="1">
    <citation type="submission" date="2019-01" db="EMBL/GenBank/DDBJ databases">
        <authorList>
            <consortium name="Pathogen Informatics"/>
        </authorList>
    </citation>
    <scope>NUCLEOTIDE SEQUENCE [LARGE SCALE GENOMIC DNA]</scope>
    <source>
        <strain evidence="1 2">NCTC10138</strain>
    </source>
</reference>
<dbReference type="EMBL" id="LR215048">
    <property type="protein sequence ID" value="VEU80787.1"/>
    <property type="molecule type" value="Genomic_DNA"/>
</dbReference>
<evidence type="ECO:0000313" key="2">
    <source>
        <dbReference type="Proteomes" id="UP000289841"/>
    </source>
</evidence>
<dbReference type="STRING" id="1278311.GCA_000428705_00167"/>
<dbReference type="PANTHER" id="PTHR38456:SF1">
    <property type="entry name" value="CYCLIC DI-AMP RECEPTOR A"/>
    <property type="match status" value="1"/>
</dbReference>
<dbReference type="AlphaFoldDB" id="A0A449BEC6"/>